<evidence type="ECO:0000256" key="2">
    <source>
        <dbReference type="ARBA" id="ARBA00022692"/>
    </source>
</evidence>
<dbReference type="InterPro" id="IPR052719">
    <property type="entry name" value="CvpA-like"/>
</dbReference>
<evidence type="ECO:0000256" key="3">
    <source>
        <dbReference type="ARBA" id="ARBA00022989"/>
    </source>
</evidence>
<keyword evidence="2 5" id="KW-0812">Transmembrane</keyword>
<dbReference type="InterPro" id="IPR003825">
    <property type="entry name" value="Colicin-V_CvpA"/>
</dbReference>
<keyword evidence="7" id="KW-1185">Reference proteome</keyword>
<protein>
    <submittedName>
        <fullName evidence="6">Colicin V production protein</fullName>
    </submittedName>
</protein>
<evidence type="ECO:0000313" key="7">
    <source>
        <dbReference type="Proteomes" id="UP000219215"/>
    </source>
</evidence>
<dbReference type="PANTHER" id="PTHR36926:SF1">
    <property type="entry name" value="COLICIN V PRODUCTION PROTEIN"/>
    <property type="match status" value="1"/>
</dbReference>
<dbReference type="Pfam" id="PF02674">
    <property type="entry name" value="Colicin_V"/>
    <property type="match status" value="1"/>
</dbReference>
<dbReference type="KEGG" id="pprf:DPRO_1085"/>
<feature type="transmembrane region" description="Helical" evidence="5">
    <location>
        <begin position="28"/>
        <end position="44"/>
    </location>
</feature>
<gene>
    <name evidence="6" type="ORF">DPRO_1085</name>
</gene>
<dbReference type="OrthoDB" id="5419037at2"/>
<feature type="transmembrane region" description="Helical" evidence="5">
    <location>
        <begin position="64"/>
        <end position="82"/>
    </location>
</feature>
<feature type="transmembrane region" description="Helical" evidence="5">
    <location>
        <begin position="6"/>
        <end position="21"/>
    </location>
</feature>
<dbReference type="PANTHER" id="PTHR36926">
    <property type="entry name" value="COLICIN V PRODUCTION PROTEIN"/>
    <property type="match status" value="1"/>
</dbReference>
<proteinExistence type="predicted"/>
<sequence>MNFLDIILICIVAVFAIRGIYRGLIQEVMSLIAIVLAIFLASEYQHLLTPHLEIYFENSVTINALAYVIIFFGTLIVFWLLAKLIKTFLDIALLGWMDRVAGCLFGAAEGVLVGLILIIFMQSFAADSAWLTESKIAPRAQHMVKLLANYAPESMKKTLESRGFQFPSAEEAFDSAKDAMGLNDSGQ</sequence>
<dbReference type="EMBL" id="LT907975">
    <property type="protein sequence ID" value="SOB57969.1"/>
    <property type="molecule type" value="Genomic_DNA"/>
</dbReference>
<feature type="transmembrane region" description="Helical" evidence="5">
    <location>
        <begin position="103"/>
        <end position="125"/>
    </location>
</feature>
<dbReference type="RefSeq" id="WP_097011130.1">
    <property type="nucleotide sequence ID" value="NZ_LT907975.1"/>
</dbReference>
<comment type="subcellular location">
    <subcellularLocation>
        <location evidence="1">Membrane</location>
        <topology evidence="1">Multi-pass membrane protein</topology>
    </subcellularLocation>
</comment>
<evidence type="ECO:0000256" key="4">
    <source>
        <dbReference type="ARBA" id="ARBA00023136"/>
    </source>
</evidence>
<dbReference type="AlphaFoldDB" id="A0A2C8F6B8"/>
<keyword evidence="3 5" id="KW-1133">Transmembrane helix</keyword>
<keyword evidence="4 5" id="KW-0472">Membrane</keyword>
<evidence type="ECO:0000256" key="1">
    <source>
        <dbReference type="ARBA" id="ARBA00004141"/>
    </source>
</evidence>
<evidence type="ECO:0000256" key="5">
    <source>
        <dbReference type="SAM" id="Phobius"/>
    </source>
</evidence>
<evidence type="ECO:0000313" key="6">
    <source>
        <dbReference type="EMBL" id="SOB57969.1"/>
    </source>
</evidence>
<dbReference type="Proteomes" id="UP000219215">
    <property type="component" value="Chromosome DPRO"/>
</dbReference>
<accession>A0A2C8F6B8</accession>
<reference evidence="7" key="1">
    <citation type="submission" date="2017-09" db="EMBL/GenBank/DDBJ databases">
        <authorList>
            <person name="Regsiter A."/>
            <person name="William W."/>
        </authorList>
    </citation>
    <scope>NUCLEOTIDE SEQUENCE [LARGE SCALE GENOMIC DNA]</scope>
    <source>
        <strain evidence="7">500-1</strain>
    </source>
</reference>
<dbReference type="GO" id="GO:0016020">
    <property type="term" value="C:membrane"/>
    <property type="evidence" value="ECO:0007669"/>
    <property type="project" value="UniProtKB-SubCell"/>
</dbReference>
<dbReference type="GO" id="GO:0009403">
    <property type="term" value="P:toxin biosynthetic process"/>
    <property type="evidence" value="ECO:0007669"/>
    <property type="project" value="InterPro"/>
</dbReference>
<organism evidence="6 7">
    <name type="scientific">Pseudodesulfovibrio profundus</name>
    <dbReference type="NCBI Taxonomy" id="57320"/>
    <lineage>
        <taxon>Bacteria</taxon>
        <taxon>Pseudomonadati</taxon>
        <taxon>Thermodesulfobacteriota</taxon>
        <taxon>Desulfovibrionia</taxon>
        <taxon>Desulfovibrionales</taxon>
        <taxon>Desulfovibrionaceae</taxon>
    </lineage>
</organism>
<name>A0A2C8F6B8_9BACT</name>